<gene>
    <name evidence="2" type="ORF">KIW84_060516</name>
</gene>
<dbReference type="Gramene" id="Psat06G0051600-T1">
    <property type="protein sequence ID" value="KAI5393415.1"/>
    <property type="gene ID" value="KIW84_060516"/>
</dbReference>
<comment type="caution">
    <text evidence="2">The sequence shown here is derived from an EMBL/GenBank/DDBJ whole genome shotgun (WGS) entry which is preliminary data.</text>
</comment>
<organism evidence="2 3">
    <name type="scientific">Pisum sativum</name>
    <name type="common">Garden pea</name>
    <name type="synonym">Lathyrus oleraceus</name>
    <dbReference type="NCBI Taxonomy" id="3888"/>
    <lineage>
        <taxon>Eukaryota</taxon>
        <taxon>Viridiplantae</taxon>
        <taxon>Streptophyta</taxon>
        <taxon>Embryophyta</taxon>
        <taxon>Tracheophyta</taxon>
        <taxon>Spermatophyta</taxon>
        <taxon>Magnoliopsida</taxon>
        <taxon>eudicotyledons</taxon>
        <taxon>Gunneridae</taxon>
        <taxon>Pentapetalae</taxon>
        <taxon>rosids</taxon>
        <taxon>fabids</taxon>
        <taxon>Fabales</taxon>
        <taxon>Fabaceae</taxon>
        <taxon>Papilionoideae</taxon>
        <taxon>50 kb inversion clade</taxon>
        <taxon>NPAAA clade</taxon>
        <taxon>Hologalegina</taxon>
        <taxon>IRL clade</taxon>
        <taxon>Fabeae</taxon>
        <taxon>Lathyrus</taxon>
    </lineage>
</organism>
<dbReference type="PROSITE" id="PS51257">
    <property type="entry name" value="PROKAR_LIPOPROTEIN"/>
    <property type="match status" value="1"/>
</dbReference>
<keyword evidence="3" id="KW-1185">Reference proteome</keyword>
<evidence type="ECO:0000256" key="1">
    <source>
        <dbReference type="SAM" id="SignalP"/>
    </source>
</evidence>
<reference evidence="2 3" key="1">
    <citation type="journal article" date="2022" name="Nat. Genet.">
        <title>Improved pea reference genome and pan-genome highlight genomic features and evolutionary characteristics.</title>
        <authorList>
            <person name="Yang T."/>
            <person name="Liu R."/>
            <person name="Luo Y."/>
            <person name="Hu S."/>
            <person name="Wang D."/>
            <person name="Wang C."/>
            <person name="Pandey M.K."/>
            <person name="Ge S."/>
            <person name="Xu Q."/>
            <person name="Li N."/>
            <person name="Li G."/>
            <person name="Huang Y."/>
            <person name="Saxena R.K."/>
            <person name="Ji Y."/>
            <person name="Li M."/>
            <person name="Yan X."/>
            <person name="He Y."/>
            <person name="Liu Y."/>
            <person name="Wang X."/>
            <person name="Xiang C."/>
            <person name="Varshney R.K."/>
            <person name="Ding H."/>
            <person name="Gao S."/>
            <person name="Zong X."/>
        </authorList>
    </citation>
    <scope>NUCLEOTIDE SEQUENCE [LARGE SCALE GENOMIC DNA]</scope>
    <source>
        <strain evidence="2 3">cv. Zhongwan 6</strain>
    </source>
</reference>
<keyword evidence="1" id="KW-0732">Signal</keyword>
<sequence length="193" mass="21831">MQTRFHGLFLGFGVACEISQLNCLLEQYKHETECNAITGQTREGKMQHHQSLMDGVLLTDEFMNGDLVSHEHETYYKHPTAFEGELRAIIRKFSEVVKAAGEPLVRLKEAEEGVITAQLLHDAAMSLLDWMVGSSTIVVEAGRSWNSWSNCTWMTQEAVKYVFYFLIVGAAIWESSWAEISCWMWMGDGEGKG</sequence>
<protein>
    <submittedName>
        <fullName evidence="2">Uncharacterized protein</fullName>
    </submittedName>
</protein>
<accession>A0A9D4W2Z6</accession>
<feature type="signal peptide" evidence="1">
    <location>
        <begin position="1"/>
        <end position="15"/>
    </location>
</feature>
<evidence type="ECO:0000313" key="3">
    <source>
        <dbReference type="Proteomes" id="UP001058974"/>
    </source>
</evidence>
<evidence type="ECO:0000313" key="2">
    <source>
        <dbReference type="EMBL" id="KAI5393415.1"/>
    </source>
</evidence>
<dbReference type="AlphaFoldDB" id="A0A9D4W2Z6"/>
<proteinExistence type="predicted"/>
<name>A0A9D4W2Z6_PEA</name>
<dbReference type="EMBL" id="JAMSHJ010000006">
    <property type="protein sequence ID" value="KAI5393415.1"/>
    <property type="molecule type" value="Genomic_DNA"/>
</dbReference>
<feature type="chain" id="PRO_5038430148" evidence="1">
    <location>
        <begin position="16"/>
        <end position="193"/>
    </location>
</feature>
<dbReference type="Proteomes" id="UP001058974">
    <property type="component" value="Chromosome 6"/>
</dbReference>